<dbReference type="AlphaFoldDB" id="A0A9R1Q5G3"/>
<dbReference type="EMBL" id="LT934116">
    <property type="protein sequence ID" value="VAH71149.1"/>
    <property type="molecule type" value="Genomic_DNA"/>
</dbReference>
<reference evidence="1 2" key="1">
    <citation type="submission" date="2017-09" db="EMBL/GenBank/DDBJ databases">
        <authorList>
            <consortium name="International Durum Wheat Genome Sequencing Consortium (IDWGSC)"/>
            <person name="Milanesi L."/>
        </authorList>
    </citation>
    <scope>NUCLEOTIDE SEQUENCE [LARGE SCALE GENOMIC DNA]</scope>
    <source>
        <strain evidence="2">cv. Svevo</strain>
    </source>
</reference>
<dbReference type="PANTHER" id="PTHR35506">
    <property type="entry name" value="OS02G0135600 PROTEIN"/>
    <property type="match status" value="1"/>
</dbReference>
<dbReference type="Proteomes" id="UP000324705">
    <property type="component" value="Chromosome 3B"/>
</dbReference>
<keyword evidence="2" id="KW-1185">Reference proteome</keyword>
<sequence>MADKPSRALVLYAAGHAALLAGGGGGKGQLDAFASIASCSFLSIRTPAVNEDGGDGNSDSILELAQLLDVCDALYSVKDGEIARVDPQELPVPKLSESFMGLRAAMVSNCPSVSSFAANLGFHV</sequence>
<name>A0A9R1Q5G3_TRITD</name>
<proteinExistence type="predicted"/>
<protein>
    <submittedName>
        <fullName evidence="1">Uncharacterized protein</fullName>
    </submittedName>
</protein>
<evidence type="ECO:0000313" key="2">
    <source>
        <dbReference type="Proteomes" id="UP000324705"/>
    </source>
</evidence>
<dbReference type="PANTHER" id="PTHR35506:SF1">
    <property type="entry name" value="OS02G0135600 PROTEIN"/>
    <property type="match status" value="1"/>
</dbReference>
<gene>
    <name evidence="1" type="ORF">TRITD_3Bv1G006200</name>
</gene>
<evidence type="ECO:0000313" key="1">
    <source>
        <dbReference type="EMBL" id="VAH71149.1"/>
    </source>
</evidence>
<accession>A0A9R1Q5G3</accession>
<dbReference type="Gramene" id="TRITD3Bv1G006200.1">
    <property type="protein sequence ID" value="TRITD3Bv1G006200.1"/>
    <property type="gene ID" value="TRITD3Bv1G006200"/>
</dbReference>
<organism evidence="1 2">
    <name type="scientific">Triticum turgidum subsp. durum</name>
    <name type="common">Durum wheat</name>
    <name type="synonym">Triticum durum</name>
    <dbReference type="NCBI Taxonomy" id="4567"/>
    <lineage>
        <taxon>Eukaryota</taxon>
        <taxon>Viridiplantae</taxon>
        <taxon>Streptophyta</taxon>
        <taxon>Embryophyta</taxon>
        <taxon>Tracheophyta</taxon>
        <taxon>Spermatophyta</taxon>
        <taxon>Magnoliopsida</taxon>
        <taxon>Liliopsida</taxon>
        <taxon>Poales</taxon>
        <taxon>Poaceae</taxon>
        <taxon>BOP clade</taxon>
        <taxon>Pooideae</taxon>
        <taxon>Triticodae</taxon>
        <taxon>Triticeae</taxon>
        <taxon>Triticinae</taxon>
        <taxon>Triticum</taxon>
    </lineage>
</organism>